<dbReference type="InterPro" id="IPR011662">
    <property type="entry name" value="Secretin/TonB_short_N"/>
</dbReference>
<keyword evidence="5" id="KW-0812">Transmembrane</keyword>
<gene>
    <name evidence="13" type="primary">fatA_3</name>
    <name evidence="13" type="ORF">SDC9_29116</name>
</gene>
<evidence type="ECO:0000256" key="8">
    <source>
        <dbReference type="ARBA" id="ARBA00023065"/>
    </source>
</evidence>
<dbReference type="GO" id="GO:0009279">
    <property type="term" value="C:cell outer membrane"/>
    <property type="evidence" value="ECO:0007669"/>
    <property type="project" value="UniProtKB-SubCell"/>
</dbReference>
<keyword evidence="9" id="KW-0798">TonB box</keyword>
<dbReference type="CDD" id="cd01347">
    <property type="entry name" value="ligand_gated_channel"/>
    <property type="match status" value="1"/>
</dbReference>
<dbReference type="SMART" id="SM00965">
    <property type="entry name" value="STN"/>
    <property type="match status" value="1"/>
</dbReference>
<evidence type="ECO:0000256" key="6">
    <source>
        <dbReference type="ARBA" id="ARBA00022729"/>
    </source>
</evidence>
<keyword evidence="11" id="KW-0998">Cell outer membrane</keyword>
<accession>A0A644UVP5</accession>
<evidence type="ECO:0000256" key="10">
    <source>
        <dbReference type="ARBA" id="ARBA00023136"/>
    </source>
</evidence>
<keyword evidence="6" id="KW-0732">Signal</keyword>
<dbReference type="InterPro" id="IPR010917">
    <property type="entry name" value="TonB_rcpt_CS"/>
</dbReference>
<evidence type="ECO:0000256" key="1">
    <source>
        <dbReference type="ARBA" id="ARBA00004571"/>
    </source>
</evidence>
<name>A0A644UVP5_9ZZZZ</name>
<protein>
    <submittedName>
        <fullName evidence="13">Ferric-anguibactin receptor FatA</fullName>
    </submittedName>
</protein>
<evidence type="ECO:0000259" key="12">
    <source>
        <dbReference type="SMART" id="SM00965"/>
    </source>
</evidence>
<dbReference type="Pfam" id="PF07660">
    <property type="entry name" value="STN"/>
    <property type="match status" value="1"/>
</dbReference>
<evidence type="ECO:0000256" key="3">
    <source>
        <dbReference type="ARBA" id="ARBA00022448"/>
    </source>
</evidence>
<reference evidence="13" key="1">
    <citation type="submission" date="2019-08" db="EMBL/GenBank/DDBJ databases">
        <authorList>
            <person name="Kucharzyk K."/>
            <person name="Murdoch R.W."/>
            <person name="Higgins S."/>
            <person name="Loffler F."/>
        </authorList>
    </citation>
    <scope>NUCLEOTIDE SEQUENCE</scope>
</reference>
<dbReference type="InterPro" id="IPR037066">
    <property type="entry name" value="Plug_dom_sf"/>
</dbReference>
<evidence type="ECO:0000256" key="2">
    <source>
        <dbReference type="ARBA" id="ARBA00009810"/>
    </source>
</evidence>
<dbReference type="Gene3D" id="3.55.50.30">
    <property type="match status" value="1"/>
</dbReference>
<comment type="caution">
    <text evidence="13">The sequence shown here is derived from an EMBL/GenBank/DDBJ whole genome shotgun (WGS) entry which is preliminary data.</text>
</comment>
<keyword evidence="13" id="KW-0675">Receptor</keyword>
<dbReference type="InterPro" id="IPR039426">
    <property type="entry name" value="TonB-dep_rcpt-like"/>
</dbReference>
<dbReference type="PROSITE" id="PS01156">
    <property type="entry name" value="TONB_DEPENDENT_REC_2"/>
    <property type="match status" value="1"/>
</dbReference>
<keyword evidence="10" id="KW-0472">Membrane</keyword>
<dbReference type="EMBL" id="VSSQ01000172">
    <property type="protein sequence ID" value="MPL83166.1"/>
    <property type="molecule type" value="Genomic_DNA"/>
</dbReference>
<dbReference type="GO" id="GO:0038023">
    <property type="term" value="F:signaling receptor activity"/>
    <property type="evidence" value="ECO:0007669"/>
    <property type="project" value="InterPro"/>
</dbReference>
<comment type="subcellular location">
    <subcellularLocation>
        <location evidence="1">Cell outer membrane</location>
        <topology evidence="1">Multi-pass membrane protein</topology>
    </subcellularLocation>
</comment>
<comment type="similarity">
    <text evidence="2">Belongs to the TonB-dependent receptor family.</text>
</comment>
<keyword evidence="4" id="KW-0410">Iron transport</keyword>
<sequence>MMRLKAKIITSASAILLCSSLFAQDVYTVKNMSLKQALEKISKESKLAYIVDESLISGKTAPNIENVQGLKNALNQVLNGSGLEATIEKGTIIIEKIVGQGTVLETISVNEGYSNGSAQNGYVTKEISGVGLWDRRSLQDTPYQMSVVSQDMLENTGNDINQIFKMNPLTQLNYTSTSGASWSETGVNVRGFTIVGNTILDGIALPALYTSLTQDVERVEILNGLSGFLYGVGYVGGAVNYVTKRPTQERLTNLTIGSSGNEAAYVHADLGGKIDEKGKFSYRLNAFKQDGETSIKNQEVDNTLVSGALDWRVTDNLILSFDASHKKAKTDKLAATFLTTNSISKFDPKQGYAPDWTFSEITQDNLGFKSLWQINDNVKLRTGYVYLEKESEHSQPYINSNSDGTYEFQYYRLSPDKTKDHGAYVYTDFDFKTFGIEHTLTVGGSGMKRKYYEMDGSYEYVSLGNYSLSELNHISKPIYLRDTNKPKYLSSRNEKINFMIGDDIRFNENWSILVGLNRAETQTDSYDMSGTRTGGYDANEVTPSVSLIFKPFEDLTTYATYMEALENGTVVGNTYKNAGEVFDPYVSKQYEIGAKYSVSENLLLSSALFRIERANSYEDLTTSPHTLTQDGLVIHEGLELTATGKVTDNLTIIGGGTIMDLEIDKAASNEGKKPTDTASKMAKLYAEYDISAVKGLTLTGGAYYMGESYRDGANTDIISSYTVYDAGLRYKTKLDKYPTTFIMNVANLTDKDYWRNTSSFGDPRNVAFSMKMEF</sequence>
<keyword evidence="3" id="KW-0813">Transport</keyword>
<evidence type="ECO:0000256" key="11">
    <source>
        <dbReference type="ARBA" id="ARBA00023237"/>
    </source>
</evidence>
<keyword evidence="8" id="KW-0406">Ion transport</keyword>
<dbReference type="InterPro" id="IPR000531">
    <property type="entry name" value="Beta-barrel_TonB"/>
</dbReference>
<evidence type="ECO:0000256" key="5">
    <source>
        <dbReference type="ARBA" id="ARBA00022692"/>
    </source>
</evidence>
<dbReference type="PANTHER" id="PTHR32552">
    <property type="entry name" value="FERRICHROME IRON RECEPTOR-RELATED"/>
    <property type="match status" value="1"/>
</dbReference>
<keyword evidence="7" id="KW-0408">Iron</keyword>
<dbReference type="NCBIfam" id="TIGR01783">
    <property type="entry name" value="TonB-siderophor"/>
    <property type="match status" value="1"/>
</dbReference>
<dbReference type="PANTHER" id="PTHR32552:SF82">
    <property type="entry name" value="FCUA PROTEIN"/>
    <property type="match status" value="1"/>
</dbReference>
<dbReference type="Gene3D" id="2.170.130.10">
    <property type="entry name" value="TonB-dependent receptor, plug domain"/>
    <property type="match status" value="1"/>
</dbReference>
<evidence type="ECO:0000256" key="7">
    <source>
        <dbReference type="ARBA" id="ARBA00023004"/>
    </source>
</evidence>
<dbReference type="AlphaFoldDB" id="A0A644UVP5"/>
<feature type="domain" description="Secretin/TonB short N-terminal" evidence="12">
    <location>
        <begin position="47"/>
        <end position="97"/>
    </location>
</feature>
<organism evidence="13">
    <name type="scientific">bioreactor metagenome</name>
    <dbReference type="NCBI Taxonomy" id="1076179"/>
    <lineage>
        <taxon>unclassified sequences</taxon>
        <taxon>metagenomes</taxon>
        <taxon>ecological metagenomes</taxon>
    </lineage>
</organism>
<proteinExistence type="inferred from homology"/>
<evidence type="ECO:0000256" key="4">
    <source>
        <dbReference type="ARBA" id="ARBA00022496"/>
    </source>
</evidence>
<evidence type="ECO:0000256" key="9">
    <source>
        <dbReference type="ARBA" id="ARBA00023077"/>
    </source>
</evidence>
<dbReference type="SUPFAM" id="SSF56935">
    <property type="entry name" value="Porins"/>
    <property type="match status" value="1"/>
</dbReference>
<dbReference type="GO" id="GO:0015344">
    <property type="term" value="F:siderophore uptake transmembrane transporter activity"/>
    <property type="evidence" value="ECO:0007669"/>
    <property type="project" value="TreeGrafter"/>
</dbReference>
<dbReference type="Gene3D" id="2.40.170.20">
    <property type="entry name" value="TonB-dependent receptor, beta-barrel domain"/>
    <property type="match status" value="1"/>
</dbReference>
<dbReference type="InterPro" id="IPR010105">
    <property type="entry name" value="TonB_sidphr_rcpt"/>
</dbReference>
<dbReference type="GO" id="GO:0015891">
    <property type="term" value="P:siderophore transport"/>
    <property type="evidence" value="ECO:0007669"/>
    <property type="project" value="InterPro"/>
</dbReference>
<dbReference type="Pfam" id="PF00593">
    <property type="entry name" value="TonB_dep_Rec_b-barrel"/>
    <property type="match status" value="1"/>
</dbReference>
<evidence type="ECO:0000313" key="13">
    <source>
        <dbReference type="EMBL" id="MPL83166.1"/>
    </source>
</evidence>
<dbReference type="PROSITE" id="PS52016">
    <property type="entry name" value="TONB_DEPENDENT_REC_3"/>
    <property type="match status" value="1"/>
</dbReference>
<dbReference type="Pfam" id="PF07715">
    <property type="entry name" value="Plug"/>
    <property type="match status" value="1"/>
</dbReference>
<dbReference type="InterPro" id="IPR036942">
    <property type="entry name" value="Beta-barrel_TonB_sf"/>
</dbReference>
<dbReference type="InterPro" id="IPR012910">
    <property type="entry name" value="Plug_dom"/>
</dbReference>